<accession>A0A392UTK7</accession>
<sequence>MNGDGGEGQWWWWRMN</sequence>
<dbReference type="Proteomes" id="UP000265520">
    <property type="component" value="Unassembled WGS sequence"/>
</dbReference>
<name>A0A392UTK7_9FABA</name>
<dbReference type="EMBL" id="LXQA010953413">
    <property type="protein sequence ID" value="MCI78563.1"/>
    <property type="molecule type" value="Genomic_DNA"/>
</dbReference>
<reference evidence="1 2" key="1">
    <citation type="journal article" date="2018" name="Front. Plant Sci.">
        <title>Red Clover (Trifolium pratense) and Zigzag Clover (T. medium) - A Picture of Genomic Similarities and Differences.</title>
        <authorList>
            <person name="Dluhosova J."/>
            <person name="Istvanek J."/>
            <person name="Nedelnik J."/>
            <person name="Repkova J."/>
        </authorList>
    </citation>
    <scope>NUCLEOTIDE SEQUENCE [LARGE SCALE GENOMIC DNA]</scope>
    <source>
        <strain evidence="2">cv. 10/8</strain>
        <tissue evidence="1">Leaf</tissue>
    </source>
</reference>
<comment type="caution">
    <text evidence="1">The sequence shown here is derived from an EMBL/GenBank/DDBJ whole genome shotgun (WGS) entry which is preliminary data.</text>
</comment>
<gene>
    <name evidence="1" type="ORF">A2U01_0099833</name>
</gene>
<proteinExistence type="predicted"/>
<keyword evidence="2" id="KW-1185">Reference proteome</keyword>
<dbReference type="AlphaFoldDB" id="A0A392UTK7"/>
<evidence type="ECO:0000313" key="2">
    <source>
        <dbReference type="Proteomes" id="UP000265520"/>
    </source>
</evidence>
<evidence type="ECO:0000313" key="1">
    <source>
        <dbReference type="EMBL" id="MCI78563.1"/>
    </source>
</evidence>
<protein>
    <submittedName>
        <fullName evidence="1">Uncharacterized protein</fullName>
    </submittedName>
</protein>
<organism evidence="1 2">
    <name type="scientific">Trifolium medium</name>
    <dbReference type="NCBI Taxonomy" id="97028"/>
    <lineage>
        <taxon>Eukaryota</taxon>
        <taxon>Viridiplantae</taxon>
        <taxon>Streptophyta</taxon>
        <taxon>Embryophyta</taxon>
        <taxon>Tracheophyta</taxon>
        <taxon>Spermatophyta</taxon>
        <taxon>Magnoliopsida</taxon>
        <taxon>eudicotyledons</taxon>
        <taxon>Gunneridae</taxon>
        <taxon>Pentapetalae</taxon>
        <taxon>rosids</taxon>
        <taxon>fabids</taxon>
        <taxon>Fabales</taxon>
        <taxon>Fabaceae</taxon>
        <taxon>Papilionoideae</taxon>
        <taxon>50 kb inversion clade</taxon>
        <taxon>NPAAA clade</taxon>
        <taxon>Hologalegina</taxon>
        <taxon>IRL clade</taxon>
        <taxon>Trifolieae</taxon>
        <taxon>Trifolium</taxon>
    </lineage>
</organism>
<feature type="non-terminal residue" evidence="1">
    <location>
        <position position="16"/>
    </location>
</feature>